<dbReference type="EMBL" id="MNVO01000027">
    <property type="protein sequence ID" value="OIO32738.1"/>
    <property type="molecule type" value="Genomic_DNA"/>
</dbReference>
<dbReference type="Gene3D" id="1.10.1510.10">
    <property type="entry name" value="Uncharacterised protein YqeY/AIM41 PF09424, N-terminal domain"/>
    <property type="match status" value="1"/>
</dbReference>
<dbReference type="PANTHER" id="PTHR28055:SF1">
    <property type="entry name" value="ALTERED INHERITANCE OF MITOCHONDRIA PROTEIN 41, MITOCHONDRIAL"/>
    <property type="match status" value="1"/>
</dbReference>
<dbReference type="SUPFAM" id="SSF89095">
    <property type="entry name" value="GatB/YqeY motif"/>
    <property type="match status" value="1"/>
</dbReference>
<dbReference type="InterPro" id="IPR019004">
    <property type="entry name" value="YqeY/Aim41"/>
</dbReference>
<proteinExistence type="predicted"/>
<name>A0A1J4V6E5_9BACT</name>
<evidence type="ECO:0008006" key="3">
    <source>
        <dbReference type="Google" id="ProtNLM"/>
    </source>
</evidence>
<dbReference type="Pfam" id="PF09424">
    <property type="entry name" value="YqeY"/>
    <property type="match status" value="1"/>
</dbReference>
<dbReference type="PANTHER" id="PTHR28055">
    <property type="entry name" value="ALTERED INHERITANCE OF MITOCHONDRIA PROTEIN 41, MITOCHONDRIAL"/>
    <property type="match status" value="1"/>
</dbReference>
<dbReference type="AlphaFoldDB" id="A0A1J4V6E5"/>
<protein>
    <recommendedName>
        <fullName evidence="3">Glutamyl-tRNA amidotransferase</fullName>
    </recommendedName>
</protein>
<comment type="caution">
    <text evidence="1">The sequence shown here is derived from an EMBL/GenBank/DDBJ whole genome shotgun (WGS) entry which is preliminary data.</text>
</comment>
<dbReference type="InterPro" id="IPR023168">
    <property type="entry name" value="GatB_Yqey_C_2"/>
</dbReference>
<dbReference type="Gene3D" id="1.10.10.410">
    <property type="match status" value="1"/>
</dbReference>
<gene>
    <name evidence="1" type="ORF">AUJ44_01555</name>
</gene>
<dbReference type="InterPro" id="IPR042184">
    <property type="entry name" value="YqeY/Aim41_N"/>
</dbReference>
<evidence type="ECO:0000313" key="1">
    <source>
        <dbReference type="EMBL" id="OIO32738.1"/>
    </source>
</evidence>
<sequence>MNTIHETIKEEIKKAMLAKDTIRLGVLRRILAAFINELVAKKRTPQEILEDDAAETVIKRMAKQHKDSIEQFEAGGRNDLVESERAELACLEAYLPKMMSKEEIATVAKRKKEELRADDKAKIGILIGVIMKELRGRADGNDVKEVVEKLFD</sequence>
<dbReference type="Proteomes" id="UP000183206">
    <property type="component" value="Unassembled WGS sequence"/>
</dbReference>
<dbReference type="GO" id="GO:0016884">
    <property type="term" value="F:carbon-nitrogen ligase activity, with glutamine as amido-N-donor"/>
    <property type="evidence" value="ECO:0007669"/>
    <property type="project" value="InterPro"/>
</dbReference>
<organism evidence="1 2">
    <name type="scientific">Candidatus Nomurabacteria bacterium CG1_02_47_685</name>
    <dbReference type="NCBI Taxonomy" id="1805282"/>
    <lineage>
        <taxon>Bacteria</taxon>
        <taxon>Candidatus Nomuraibacteriota</taxon>
    </lineage>
</organism>
<dbReference type="STRING" id="1805282.AUJ44_01555"/>
<dbReference type="InterPro" id="IPR003789">
    <property type="entry name" value="Asn/Gln_tRNA_amidoTrase-B-like"/>
</dbReference>
<accession>A0A1J4V6E5</accession>
<evidence type="ECO:0000313" key="2">
    <source>
        <dbReference type="Proteomes" id="UP000183206"/>
    </source>
</evidence>
<reference evidence="1 2" key="1">
    <citation type="journal article" date="2016" name="Environ. Microbiol.">
        <title>Genomic resolution of a cold subsurface aquifer community provides metabolic insights for novel microbes adapted to high CO concentrations.</title>
        <authorList>
            <person name="Probst A.J."/>
            <person name="Castelle C.J."/>
            <person name="Singh A."/>
            <person name="Brown C.T."/>
            <person name="Anantharaman K."/>
            <person name="Sharon I."/>
            <person name="Hug L.A."/>
            <person name="Burstein D."/>
            <person name="Emerson J.B."/>
            <person name="Thomas B.C."/>
            <person name="Banfield J.F."/>
        </authorList>
    </citation>
    <scope>NUCLEOTIDE SEQUENCE [LARGE SCALE GENOMIC DNA]</scope>
    <source>
        <strain evidence="1">CG1_02_47_685</strain>
    </source>
</reference>